<dbReference type="AlphaFoldDB" id="A0A382MCD9"/>
<reference evidence="1" key="1">
    <citation type="submission" date="2018-05" db="EMBL/GenBank/DDBJ databases">
        <authorList>
            <person name="Lanie J.A."/>
            <person name="Ng W.-L."/>
            <person name="Kazmierczak K.M."/>
            <person name="Andrzejewski T.M."/>
            <person name="Davidsen T.M."/>
            <person name="Wayne K.J."/>
            <person name="Tettelin H."/>
            <person name="Glass J.I."/>
            <person name="Rusch D."/>
            <person name="Podicherti R."/>
            <person name="Tsui H.-C.T."/>
            <person name="Winkler M.E."/>
        </authorList>
    </citation>
    <scope>NUCLEOTIDE SEQUENCE</scope>
</reference>
<organism evidence="1">
    <name type="scientific">marine metagenome</name>
    <dbReference type="NCBI Taxonomy" id="408172"/>
    <lineage>
        <taxon>unclassified sequences</taxon>
        <taxon>metagenomes</taxon>
        <taxon>ecological metagenomes</taxon>
    </lineage>
</organism>
<gene>
    <name evidence="1" type="ORF">METZ01_LOCUS297956</name>
</gene>
<sequence>MKKLLIYLFLSFSFVGIANGETIETQNYKLPELECMKKTFDKFIDVFGVYVVGTDKAPMDKVMHTAGVLAQYLDNDEDGLPDDPKISSFLSKYNFIVPVWREKDREAFWQSARGTPCEDNIGMAASMYYNDDEWAIGGIKKTGQWDTNLEEVWHVVSVGWYEVYPKYFGNDGSMLQDAMNKARGGFFENVPSAYPKNAWYSYYDESCDYHCQAHEYFYWILMANINALDLSYTDKCRPNDEWNICNKSQLKQKDVLAYELLNNYDFVLPTRIPDGQYKSDVIKVY</sequence>
<protein>
    <submittedName>
        <fullName evidence="1">Uncharacterized protein</fullName>
    </submittedName>
</protein>
<accession>A0A382MCD9</accession>
<dbReference type="EMBL" id="UINC01091941">
    <property type="protein sequence ID" value="SVC45102.1"/>
    <property type="molecule type" value="Genomic_DNA"/>
</dbReference>
<evidence type="ECO:0000313" key="1">
    <source>
        <dbReference type="EMBL" id="SVC45102.1"/>
    </source>
</evidence>
<proteinExistence type="predicted"/>
<name>A0A382MCD9_9ZZZZ</name>